<name>A0A0J6Y7L5_COCIT</name>
<organism evidence="2 3">
    <name type="scientific">Coccidioides immitis RMSCC 2394</name>
    <dbReference type="NCBI Taxonomy" id="404692"/>
    <lineage>
        <taxon>Eukaryota</taxon>
        <taxon>Fungi</taxon>
        <taxon>Dikarya</taxon>
        <taxon>Ascomycota</taxon>
        <taxon>Pezizomycotina</taxon>
        <taxon>Eurotiomycetes</taxon>
        <taxon>Eurotiomycetidae</taxon>
        <taxon>Onygenales</taxon>
        <taxon>Onygenaceae</taxon>
        <taxon>Coccidioides</taxon>
    </lineage>
</organism>
<evidence type="ECO:0000256" key="1">
    <source>
        <dbReference type="SAM" id="MobiDB-lite"/>
    </source>
</evidence>
<protein>
    <submittedName>
        <fullName evidence="2">Uncharacterized protein</fullName>
    </submittedName>
</protein>
<dbReference type="AlphaFoldDB" id="A0A0J6Y7L5"/>
<feature type="compositionally biased region" description="Polar residues" evidence="1">
    <location>
        <begin position="86"/>
        <end position="109"/>
    </location>
</feature>
<evidence type="ECO:0000313" key="2">
    <source>
        <dbReference type="EMBL" id="KMP02673.1"/>
    </source>
</evidence>
<feature type="region of interest" description="Disordered" evidence="1">
    <location>
        <begin position="18"/>
        <end position="38"/>
    </location>
</feature>
<reference evidence="3" key="1">
    <citation type="journal article" date="2010" name="Genome Res.">
        <title>Population genomic sequencing of Coccidioides fungi reveals recent hybridization and transposon control.</title>
        <authorList>
            <person name="Neafsey D.E."/>
            <person name="Barker B.M."/>
            <person name="Sharpton T.J."/>
            <person name="Stajich J.E."/>
            <person name="Park D.J."/>
            <person name="Whiston E."/>
            <person name="Hung C.-Y."/>
            <person name="McMahan C."/>
            <person name="White J."/>
            <person name="Sykes S."/>
            <person name="Heiman D."/>
            <person name="Young S."/>
            <person name="Zeng Q."/>
            <person name="Abouelleil A."/>
            <person name="Aftuck L."/>
            <person name="Bessette D."/>
            <person name="Brown A."/>
            <person name="FitzGerald M."/>
            <person name="Lui A."/>
            <person name="Macdonald J.P."/>
            <person name="Priest M."/>
            <person name="Orbach M.J."/>
            <person name="Galgiani J.N."/>
            <person name="Kirkland T.N."/>
            <person name="Cole G.T."/>
            <person name="Birren B.W."/>
            <person name="Henn M.R."/>
            <person name="Taylor J.W."/>
            <person name="Rounsley S.D."/>
        </authorList>
    </citation>
    <scope>NUCLEOTIDE SEQUENCE [LARGE SCALE GENOMIC DNA]</scope>
    <source>
        <strain evidence="3">RMSCC 2394</strain>
    </source>
</reference>
<sequence>MSQGMGILGDIYHSWATSEARDEQTKGNVAGGDVNQKSNVAQGTFDKNILSWTRKGAESLKNGERASLGGRLLPRKVLFEHSRPMTSSTLGGYNGSQALKVGKNSNPANTPFRPQIFKASFGDDDGRSKHELIAKGELEDPIFQLEWWKRAECFRNRPEPI</sequence>
<dbReference type="Proteomes" id="UP000054565">
    <property type="component" value="Unassembled WGS sequence"/>
</dbReference>
<accession>A0A0J6Y7L5</accession>
<evidence type="ECO:0000313" key="3">
    <source>
        <dbReference type="Proteomes" id="UP000054565"/>
    </source>
</evidence>
<gene>
    <name evidence="2" type="ORF">CIRG_02365</name>
</gene>
<dbReference type="EMBL" id="DS028094">
    <property type="protein sequence ID" value="KMP02673.1"/>
    <property type="molecule type" value="Genomic_DNA"/>
</dbReference>
<proteinExistence type="predicted"/>
<feature type="region of interest" description="Disordered" evidence="1">
    <location>
        <begin position="86"/>
        <end position="112"/>
    </location>
</feature>